<dbReference type="InterPro" id="IPR036942">
    <property type="entry name" value="Beta-barrel_TonB_sf"/>
</dbReference>
<dbReference type="SUPFAM" id="SSF56935">
    <property type="entry name" value="Porins"/>
    <property type="match status" value="1"/>
</dbReference>
<keyword evidence="8" id="KW-1185">Reference proteome</keyword>
<dbReference type="GO" id="GO:0009279">
    <property type="term" value="C:cell outer membrane"/>
    <property type="evidence" value="ECO:0007669"/>
    <property type="project" value="UniProtKB-SubCell"/>
</dbReference>
<proteinExistence type="predicted"/>
<accession>A0A3E4W2H4</accession>
<evidence type="ECO:0000313" key="8">
    <source>
        <dbReference type="Proteomes" id="UP000260862"/>
    </source>
</evidence>
<evidence type="ECO:0000256" key="1">
    <source>
        <dbReference type="ARBA" id="ARBA00004442"/>
    </source>
</evidence>
<gene>
    <name evidence="6" type="ORF">DXC17_13550</name>
    <name evidence="5" type="ORF">DXD04_04640</name>
</gene>
<dbReference type="Pfam" id="PF14905">
    <property type="entry name" value="OMP_b-brl_3"/>
    <property type="match status" value="1"/>
</dbReference>
<dbReference type="Pfam" id="PF13620">
    <property type="entry name" value="CarboxypepD_reg"/>
    <property type="match status" value="1"/>
</dbReference>
<comment type="caution">
    <text evidence="6">The sequence shown here is derived from an EMBL/GenBank/DDBJ whole genome shotgun (WGS) entry which is preliminary data.</text>
</comment>
<organism evidence="6 7">
    <name type="scientific">Phocaeicola plebeius</name>
    <dbReference type="NCBI Taxonomy" id="310297"/>
    <lineage>
        <taxon>Bacteria</taxon>
        <taxon>Pseudomonadati</taxon>
        <taxon>Bacteroidota</taxon>
        <taxon>Bacteroidia</taxon>
        <taxon>Bacteroidales</taxon>
        <taxon>Bacteroidaceae</taxon>
        <taxon>Phocaeicola</taxon>
    </lineage>
</organism>
<dbReference type="RefSeq" id="WP_117671282.1">
    <property type="nucleotide sequence ID" value="NZ_CABOGR010000006.1"/>
</dbReference>
<evidence type="ECO:0000256" key="2">
    <source>
        <dbReference type="ARBA" id="ARBA00023136"/>
    </source>
</evidence>
<reference evidence="7 8" key="1">
    <citation type="submission" date="2018-08" db="EMBL/GenBank/DDBJ databases">
        <title>A genome reference for cultivated species of the human gut microbiota.</title>
        <authorList>
            <person name="Zou Y."/>
            <person name="Xue W."/>
            <person name="Luo G."/>
        </authorList>
    </citation>
    <scope>NUCLEOTIDE SEQUENCE [LARGE SCALE GENOMIC DNA]</scope>
    <source>
        <strain evidence="6 7">OM08-14</strain>
        <strain evidence="5 8">TF10-3AC</strain>
    </source>
</reference>
<keyword evidence="2" id="KW-0472">Membrane</keyword>
<sequence>MKKLFLYVIGSLIILPVYSQHLIKGTIIDSENAVMPMVNVAFLNQADSTLVTGAVSDSCGVYGISLAGGNYIIRYSYLGYETLCRNIQVNANLTLPVVKMELAQTELEGVEVTAYRKPFKLDREGITADVPNTILARQTTLDDLLCKIPGIQKRGEDIEVIGRGLPAYYINGREVTDQTELDNLAIDQIQSVRLVTNTGVRYHSEQRAVIEIKTKRLGEGLAFNVSGNLLQGNYLSQNYKMNGSYNYKNWDFFLSYNYDRGKKDSNLDVYQQTQSDTIWNLTDLTRKQIFNESHAYTGGVSYHFSPESEIGLKYEGKYSEGSTFSKDTLSMIPDKGTSTFIRNLSDVSDKSVSNHLNLYYTNDWKNGWKMNAFGDYLHKTDRSRGNIREWESDGVETSMDYYRKADWDLFAAKLNLSYETGKAGTFSFGYDFSHTTGTDYIEYVRALNNGSTSNTEMKNSLYLSYDYTWNNLSLGAGLRYEHIRSDLRENNSNKNQNQTYHNFLPSVSLSYNTENLQQSLTYSVHTERPPFGVMNDNAVYTDRFTYQKGNLYLKQALTHDLNYMLFYKFLFFNLNYTHTHNPLITAFYSMPGNSAVTVSYMDNFDRMHNLTGMVNVQYPVKWWLPSLTLTCLKTFFSYPGPNESVLKAGRPLVMVNFNNSFTLPSGFLLSADFNYGSRGYYQLYEAKSYTSFNLSLKKSFLKDKLQLSLDAYDIFNKNNTRASARLNDIIMHSVGKEETRKVGFTITYRFRTEKKMNNQSAAETEMSRLNMDNQ</sequence>
<evidence type="ECO:0000259" key="4">
    <source>
        <dbReference type="Pfam" id="PF14905"/>
    </source>
</evidence>
<dbReference type="EMBL" id="QSTF01000044">
    <property type="protein sequence ID" value="RGM36408.1"/>
    <property type="molecule type" value="Genomic_DNA"/>
</dbReference>
<evidence type="ECO:0000313" key="6">
    <source>
        <dbReference type="EMBL" id="RGM36408.1"/>
    </source>
</evidence>
<evidence type="ECO:0000313" key="7">
    <source>
        <dbReference type="Proteomes" id="UP000260780"/>
    </source>
</evidence>
<keyword evidence="6" id="KW-0675">Receptor</keyword>
<dbReference type="Proteomes" id="UP000260862">
    <property type="component" value="Unassembled WGS sequence"/>
</dbReference>
<dbReference type="EMBL" id="QSQT01000006">
    <property type="protein sequence ID" value="RGK57207.1"/>
    <property type="molecule type" value="Genomic_DNA"/>
</dbReference>
<dbReference type="Gene3D" id="2.40.170.20">
    <property type="entry name" value="TonB-dependent receptor, beta-barrel domain"/>
    <property type="match status" value="1"/>
</dbReference>
<name>A0A3E4W2H4_9BACT</name>
<dbReference type="SUPFAM" id="SSF49464">
    <property type="entry name" value="Carboxypeptidase regulatory domain-like"/>
    <property type="match status" value="1"/>
</dbReference>
<dbReference type="InterPro" id="IPR041700">
    <property type="entry name" value="OMP_b-brl_3"/>
</dbReference>
<evidence type="ECO:0000313" key="5">
    <source>
        <dbReference type="EMBL" id="RGK57207.1"/>
    </source>
</evidence>
<keyword evidence="3" id="KW-0998">Cell outer membrane</keyword>
<protein>
    <submittedName>
        <fullName evidence="6">TonB-dependent receptor</fullName>
    </submittedName>
</protein>
<dbReference type="AlphaFoldDB" id="A0A3E4W2H4"/>
<feature type="domain" description="Outer membrane protein beta-barrel" evidence="4">
    <location>
        <begin position="366"/>
        <end position="748"/>
    </location>
</feature>
<comment type="subcellular location">
    <subcellularLocation>
        <location evidence="1">Cell outer membrane</location>
    </subcellularLocation>
</comment>
<dbReference type="InterPro" id="IPR008969">
    <property type="entry name" value="CarboxyPept-like_regulatory"/>
</dbReference>
<dbReference type="Proteomes" id="UP000260780">
    <property type="component" value="Unassembled WGS sequence"/>
</dbReference>
<dbReference type="Gene3D" id="2.60.40.1120">
    <property type="entry name" value="Carboxypeptidase-like, regulatory domain"/>
    <property type="match status" value="1"/>
</dbReference>
<evidence type="ECO:0000256" key="3">
    <source>
        <dbReference type="ARBA" id="ARBA00023237"/>
    </source>
</evidence>